<keyword evidence="11" id="KW-0472">Membrane</keyword>
<evidence type="ECO:0000256" key="11">
    <source>
        <dbReference type="ARBA" id="ARBA00023136"/>
    </source>
</evidence>
<dbReference type="SMART" id="SM00382">
    <property type="entry name" value="AAA"/>
    <property type="match status" value="1"/>
</dbReference>
<evidence type="ECO:0000256" key="2">
    <source>
        <dbReference type="ARBA" id="ARBA00005417"/>
    </source>
</evidence>
<keyword evidence="3" id="KW-0813">Transport</keyword>
<comment type="caution">
    <text evidence="17">The sequence shown here is derived from an EMBL/GenBank/DDBJ whole genome shotgun (WGS) entry which is preliminary data.</text>
</comment>
<keyword evidence="4" id="KW-1003">Cell membrane</keyword>
<dbReference type="SUPFAM" id="SSF52540">
    <property type="entry name" value="P-loop containing nucleoside triphosphate hydrolases"/>
    <property type="match status" value="1"/>
</dbReference>
<keyword evidence="9" id="KW-0406">Ion transport</keyword>
<dbReference type="Proteomes" id="UP000823890">
    <property type="component" value="Unassembled WGS sequence"/>
</dbReference>
<evidence type="ECO:0000313" key="18">
    <source>
        <dbReference type="Proteomes" id="UP000823890"/>
    </source>
</evidence>
<evidence type="ECO:0000256" key="5">
    <source>
        <dbReference type="ARBA" id="ARBA00022596"/>
    </source>
</evidence>
<comment type="subcellular location">
    <subcellularLocation>
        <location evidence="1">Cell membrane</location>
        <topology evidence="1">Peripheral membrane protein</topology>
    </subcellularLocation>
</comment>
<dbReference type="InterPro" id="IPR017871">
    <property type="entry name" value="ABC_transporter-like_CS"/>
</dbReference>
<reference evidence="17" key="1">
    <citation type="journal article" date="2021" name="PeerJ">
        <title>Extensive microbial diversity within the chicken gut microbiome revealed by metagenomics and culture.</title>
        <authorList>
            <person name="Gilroy R."/>
            <person name="Ravi A."/>
            <person name="Getino M."/>
            <person name="Pursley I."/>
            <person name="Horton D.L."/>
            <person name="Alikhan N.F."/>
            <person name="Baker D."/>
            <person name="Gharbi K."/>
            <person name="Hall N."/>
            <person name="Watson M."/>
            <person name="Adriaenssens E.M."/>
            <person name="Foster-Nyarko E."/>
            <person name="Jarju S."/>
            <person name="Secka A."/>
            <person name="Antonio M."/>
            <person name="Oren A."/>
            <person name="Chaudhuri R.R."/>
            <person name="La Ragione R."/>
            <person name="Hildebrand F."/>
            <person name="Pallen M.J."/>
        </authorList>
    </citation>
    <scope>NUCLEOTIDE SEQUENCE</scope>
    <source>
        <strain evidence="17">ChiW19-954</strain>
    </source>
</reference>
<protein>
    <recommendedName>
        <fullName evidence="14">Nickel import system ATP-binding protein NikD</fullName>
        <ecNumber evidence="13">7.2.2.11</ecNumber>
    </recommendedName>
</protein>
<dbReference type="InterPro" id="IPR027417">
    <property type="entry name" value="P-loop_NTPase"/>
</dbReference>
<evidence type="ECO:0000256" key="9">
    <source>
        <dbReference type="ARBA" id="ARBA00023065"/>
    </source>
</evidence>
<keyword evidence="5" id="KW-0533">Nickel</keyword>
<dbReference type="InterPro" id="IPR013563">
    <property type="entry name" value="Oligopep_ABC_C"/>
</dbReference>
<comment type="similarity">
    <text evidence="2">Belongs to the ABC transporter superfamily.</text>
</comment>
<dbReference type="GO" id="GO:0005524">
    <property type="term" value="F:ATP binding"/>
    <property type="evidence" value="ECO:0007669"/>
    <property type="project" value="UniProtKB-KW"/>
</dbReference>
<feature type="domain" description="ABC transporter" evidence="16">
    <location>
        <begin position="5"/>
        <end position="251"/>
    </location>
</feature>
<evidence type="ECO:0000256" key="1">
    <source>
        <dbReference type="ARBA" id="ARBA00004202"/>
    </source>
</evidence>
<dbReference type="AlphaFoldDB" id="A0A9D2NL79"/>
<keyword evidence="6" id="KW-0547">Nucleotide-binding</keyword>
<dbReference type="InterPro" id="IPR003593">
    <property type="entry name" value="AAA+_ATPase"/>
</dbReference>
<dbReference type="CDD" id="cd03257">
    <property type="entry name" value="ABC_NikE_OppD_transporters"/>
    <property type="match status" value="1"/>
</dbReference>
<organism evidence="17 18">
    <name type="scientific">Candidatus Mediterraneibacter faecipullorum</name>
    <dbReference type="NCBI Taxonomy" id="2838670"/>
    <lineage>
        <taxon>Bacteria</taxon>
        <taxon>Bacillati</taxon>
        <taxon>Bacillota</taxon>
        <taxon>Clostridia</taxon>
        <taxon>Lachnospirales</taxon>
        <taxon>Lachnospiraceae</taxon>
        <taxon>Mediterraneibacter</taxon>
    </lineage>
</organism>
<dbReference type="PROSITE" id="PS50893">
    <property type="entry name" value="ABC_TRANSPORTER_2"/>
    <property type="match status" value="1"/>
</dbReference>
<evidence type="ECO:0000256" key="6">
    <source>
        <dbReference type="ARBA" id="ARBA00022741"/>
    </source>
</evidence>
<evidence type="ECO:0000256" key="7">
    <source>
        <dbReference type="ARBA" id="ARBA00022840"/>
    </source>
</evidence>
<evidence type="ECO:0000256" key="4">
    <source>
        <dbReference type="ARBA" id="ARBA00022475"/>
    </source>
</evidence>
<reference evidence="17" key="2">
    <citation type="submission" date="2021-04" db="EMBL/GenBank/DDBJ databases">
        <authorList>
            <person name="Gilroy R."/>
        </authorList>
    </citation>
    <scope>NUCLEOTIDE SEQUENCE</scope>
    <source>
        <strain evidence="17">ChiW19-954</strain>
    </source>
</reference>
<dbReference type="GO" id="GO:0005886">
    <property type="term" value="C:plasma membrane"/>
    <property type="evidence" value="ECO:0007669"/>
    <property type="project" value="UniProtKB-SubCell"/>
</dbReference>
<comment type="catalytic activity">
    <reaction evidence="15">
        <text>Ni(2+)(out) + ATP + H2O = Ni(2+)(in) + ADP + phosphate + H(+)</text>
        <dbReference type="Rhea" id="RHEA:15557"/>
        <dbReference type="ChEBI" id="CHEBI:15377"/>
        <dbReference type="ChEBI" id="CHEBI:15378"/>
        <dbReference type="ChEBI" id="CHEBI:30616"/>
        <dbReference type="ChEBI" id="CHEBI:43474"/>
        <dbReference type="ChEBI" id="CHEBI:49786"/>
        <dbReference type="ChEBI" id="CHEBI:456216"/>
        <dbReference type="EC" id="7.2.2.11"/>
    </reaction>
    <physiologicalReaction direction="left-to-right" evidence="15">
        <dbReference type="Rhea" id="RHEA:15558"/>
    </physiologicalReaction>
</comment>
<proteinExistence type="inferred from homology"/>
<evidence type="ECO:0000259" key="16">
    <source>
        <dbReference type="PROSITE" id="PS50893"/>
    </source>
</evidence>
<dbReference type="PROSITE" id="PS00211">
    <property type="entry name" value="ABC_TRANSPORTER_1"/>
    <property type="match status" value="1"/>
</dbReference>
<keyword evidence="10" id="KW-0921">Nickel transport</keyword>
<evidence type="ECO:0000256" key="10">
    <source>
        <dbReference type="ARBA" id="ARBA00023112"/>
    </source>
</evidence>
<dbReference type="EMBL" id="DWWO01000098">
    <property type="protein sequence ID" value="HJC34461.1"/>
    <property type="molecule type" value="Genomic_DNA"/>
</dbReference>
<keyword evidence="8" id="KW-1278">Translocase</keyword>
<comment type="subunit">
    <text evidence="12">The complex is composed of two ATP-binding proteins (NikD and NikE), two transmembrane proteins (NikB and NikC) and a solute-binding protein (NikA).</text>
</comment>
<dbReference type="PANTHER" id="PTHR43297:SF13">
    <property type="entry name" value="NICKEL ABC TRANSPORTER, ATP-BINDING PROTEIN"/>
    <property type="match status" value="1"/>
</dbReference>
<evidence type="ECO:0000256" key="3">
    <source>
        <dbReference type="ARBA" id="ARBA00022448"/>
    </source>
</evidence>
<dbReference type="Pfam" id="PF08352">
    <property type="entry name" value="oligo_HPY"/>
    <property type="match status" value="1"/>
</dbReference>
<evidence type="ECO:0000256" key="12">
    <source>
        <dbReference type="ARBA" id="ARBA00038669"/>
    </source>
</evidence>
<evidence type="ECO:0000256" key="13">
    <source>
        <dbReference type="ARBA" id="ARBA00039098"/>
    </source>
</evidence>
<accession>A0A9D2NL79</accession>
<dbReference type="InterPro" id="IPR050388">
    <property type="entry name" value="ABC_Ni/Peptide_Import"/>
</dbReference>
<dbReference type="InterPro" id="IPR003439">
    <property type="entry name" value="ABC_transporter-like_ATP-bd"/>
</dbReference>
<dbReference type="EC" id="7.2.2.11" evidence="13"/>
<dbReference type="Gene3D" id="3.40.50.300">
    <property type="entry name" value="P-loop containing nucleotide triphosphate hydrolases"/>
    <property type="match status" value="1"/>
</dbReference>
<dbReference type="GO" id="GO:0015413">
    <property type="term" value="F:ABC-type nickel transporter activity"/>
    <property type="evidence" value="ECO:0007669"/>
    <property type="project" value="UniProtKB-EC"/>
</dbReference>
<dbReference type="GO" id="GO:0016887">
    <property type="term" value="F:ATP hydrolysis activity"/>
    <property type="evidence" value="ECO:0007669"/>
    <property type="project" value="InterPro"/>
</dbReference>
<evidence type="ECO:0000256" key="15">
    <source>
        <dbReference type="ARBA" id="ARBA00048610"/>
    </source>
</evidence>
<sequence>MEPILKIEHLSVYFNQYEQGLHAFGFQKRQLAAVKDLSLEIEPGQIVAVVGASGSGKSLLAHSILGILPYNSHMAGEIQYNGEPLTKKRVKKLRGKEIFLIPQGVTYLDPLMKVGAQLSKGKKDPDTKQRCKTALERYGLGVETEEMYPFELSGGMARRVLIASAVTEKPRLIIADEPTPGLDARAAKRILSHFRELANEGAGMLFITHDLEQALSVADEVVVFYAGETIEKAKAEDFGDAANLRHPYTRALWYAMPEHGFRASEGTQPYAGNVRKGCPYTGQCPVCREECRTKDQIPLMKYRDGEVRCLYPDEIKKSGAEL</sequence>
<evidence type="ECO:0000256" key="8">
    <source>
        <dbReference type="ARBA" id="ARBA00022967"/>
    </source>
</evidence>
<evidence type="ECO:0000256" key="14">
    <source>
        <dbReference type="ARBA" id="ARBA00044143"/>
    </source>
</evidence>
<gene>
    <name evidence="17" type="ORF">H9758_07700</name>
</gene>
<evidence type="ECO:0000313" key="17">
    <source>
        <dbReference type="EMBL" id="HJC34461.1"/>
    </source>
</evidence>
<name>A0A9D2NL79_9FIRM</name>
<dbReference type="GO" id="GO:0015833">
    <property type="term" value="P:peptide transport"/>
    <property type="evidence" value="ECO:0007669"/>
    <property type="project" value="InterPro"/>
</dbReference>
<keyword evidence="7 17" id="KW-0067">ATP-binding</keyword>
<dbReference type="Pfam" id="PF00005">
    <property type="entry name" value="ABC_tran"/>
    <property type="match status" value="1"/>
</dbReference>
<dbReference type="PANTHER" id="PTHR43297">
    <property type="entry name" value="OLIGOPEPTIDE TRANSPORT ATP-BINDING PROTEIN APPD"/>
    <property type="match status" value="1"/>
</dbReference>